<sequence>MQSLKQEIQGQIFTEYTQEEINQSKGHVFTIETGDKETPFVAVVPSPMVDEFNYAFKNKAETWAWLVTARELHPQGKNWELDPAKKDECANELYSLLSGVPVNGDDEIEEDFLHFDKGTDRECIWHWFESELDTSIAKLEGIV</sequence>
<evidence type="ECO:0000313" key="1">
    <source>
        <dbReference type="EMBL" id="HAS8541298.1"/>
    </source>
</evidence>
<dbReference type="Proteomes" id="UP000863257">
    <property type="component" value="Unassembled WGS sequence"/>
</dbReference>
<dbReference type="EMBL" id="DACRBY010000020">
    <property type="protein sequence ID" value="HAS8541298.1"/>
    <property type="molecule type" value="Genomic_DNA"/>
</dbReference>
<organism evidence="1">
    <name type="scientific">Vibrio vulnificus</name>
    <dbReference type="NCBI Taxonomy" id="672"/>
    <lineage>
        <taxon>Bacteria</taxon>
        <taxon>Pseudomonadati</taxon>
        <taxon>Pseudomonadota</taxon>
        <taxon>Gammaproteobacteria</taxon>
        <taxon>Vibrionales</taxon>
        <taxon>Vibrionaceae</taxon>
        <taxon>Vibrio</taxon>
    </lineage>
</organism>
<protein>
    <submittedName>
        <fullName evidence="1">Uncharacterized protein</fullName>
    </submittedName>
</protein>
<name>A0A8H9TGC7_VIBVL</name>
<gene>
    <name evidence="1" type="ORF">I7730_16060</name>
</gene>
<accession>A0A8H9TGC7</accession>
<reference evidence="1" key="2">
    <citation type="submission" date="2019-01" db="EMBL/GenBank/DDBJ databases">
        <authorList>
            <consortium name="NCBI Pathogen Detection Project"/>
        </authorList>
    </citation>
    <scope>NUCLEOTIDE SEQUENCE</scope>
    <source>
        <strain evidence="1">BCW_3452</strain>
    </source>
</reference>
<comment type="caution">
    <text evidence="1">The sequence shown here is derived from an EMBL/GenBank/DDBJ whole genome shotgun (WGS) entry which is preliminary data.</text>
</comment>
<reference evidence="1" key="1">
    <citation type="journal article" date="2018" name="Genome Biol.">
        <title>SKESA: strategic k-mer extension for scrupulous assemblies.</title>
        <authorList>
            <person name="Souvorov A."/>
            <person name="Agarwala R."/>
            <person name="Lipman D.J."/>
        </authorList>
    </citation>
    <scope>NUCLEOTIDE SEQUENCE</scope>
    <source>
        <strain evidence="1">BCW_3452</strain>
    </source>
</reference>
<proteinExistence type="predicted"/>
<dbReference type="AlphaFoldDB" id="A0A8H9TGC7"/>